<dbReference type="InterPro" id="IPR036390">
    <property type="entry name" value="WH_DNA-bd_sf"/>
</dbReference>
<evidence type="ECO:0000259" key="11">
    <source>
        <dbReference type="PROSITE" id="PS00434"/>
    </source>
</evidence>
<dbReference type="InterPro" id="IPR000232">
    <property type="entry name" value="HSF_DNA-bd"/>
</dbReference>
<feature type="domain" description="HSF-type DNA-binding" evidence="11">
    <location>
        <begin position="60"/>
        <end position="84"/>
    </location>
</feature>
<reference evidence="12" key="1">
    <citation type="journal article" date="2019" name="Database">
        <title>The radish genome database (RadishGD): an integrated information resource for radish genomics.</title>
        <authorList>
            <person name="Yu H.J."/>
            <person name="Baek S."/>
            <person name="Lee Y.J."/>
            <person name="Cho A."/>
            <person name="Mun J.H."/>
        </authorList>
    </citation>
    <scope>NUCLEOTIDE SEQUENCE [LARGE SCALE GENOMIC DNA]</scope>
    <source>
        <strain evidence="12">cv. WK10039</strain>
    </source>
</reference>
<dbReference type="GO" id="GO:0000978">
    <property type="term" value="F:RNA polymerase II cis-regulatory region sequence-specific DNA binding"/>
    <property type="evidence" value="ECO:0007669"/>
    <property type="project" value="TreeGrafter"/>
</dbReference>
<evidence type="ECO:0000256" key="9">
    <source>
        <dbReference type="RuleBase" id="RU004020"/>
    </source>
</evidence>
<sequence length="388" mass="44036">MVKSSSDRVDSSSSPSVAPFLRKCYEMVDDSSTDSIISWSSNGDNSFVISDTTLFSTHLLPKYFKHSNLSSFIRQLNIYGFRKVDADRWEFANDGFVRGQKELLKNVIRRKNVQSSTSSEQQHQRKTCTADADDACQEKECSGESELWKEVDVLKGDKKALAQELVKVRQYQESTDAKMLHLEDRVQGMEESQQEMLSFLVMVMQNPSLLVQLLQPKENSWRKTEGGGGGGAKILEEVTDEGETTNSKGLPLVTYQKTPSEGTAAKSSSNEVNDFLRNADMLKFCLDENRVPLIIPDLYDDGAWEKLLLLSPSKKKKNKMQEKNDVTLEEEEDEDGRMELDKSLALELIEEEMEKADDFDFDIGQLTPERSRNLEILTQHMRLLASDQ</sequence>
<accession>A0A6J0KE15</accession>
<evidence type="ECO:0000256" key="1">
    <source>
        <dbReference type="ARBA" id="ARBA00004123"/>
    </source>
</evidence>
<feature type="compositionally biased region" description="Acidic residues" evidence="10">
    <location>
        <begin position="327"/>
        <end position="336"/>
    </location>
</feature>
<dbReference type="GO" id="GO:0005634">
    <property type="term" value="C:nucleus"/>
    <property type="evidence" value="ECO:0007669"/>
    <property type="project" value="UniProtKB-SubCell"/>
</dbReference>
<dbReference type="SMART" id="SM00415">
    <property type="entry name" value="HSF"/>
    <property type="match status" value="1"/>
</dbReference>
<evidence type="ECO:0000256" key="6">
    <source>
        <dbReference type="ARBA" id="ARBA00023125"/>
    </source>
</evidence>
<protein>
    <submittedName>
        <fullName evidence="13">Heat stress transcription factor A-8</fullName>
    </submittedName>
</protein>
<gene>
    <name evidence="13" type="primary">LOC108817898</name>
</gene>
<evidence type="ECO:0000313" key="12">
    <source>
        <dbReference type="Proteomes" id="UP000504610"/>
    </source>
</evidence>
<dbReference type="GO" id="GO:0034605">
    <property type="term" value="P:cellular response to heat"/>
    <property type="evidence" value="ECO:0007669"/>
    <property type="project" value="TreeGrafter"/>
</dbReference>
<dbReference type="PROSITE" id="PS00434">
    <property type="entry name" value="HSF_DOMAIN"/>
    <property type="match status" value="1"/>
</dbReference>
<keyword evidence="5" id="KW-0346">Stress response</keyword>
<dbReference type="SUPFAM" id="SSF46785">
    <property type="entry name" value="Winged helix' DNA-binding domain"/>
    <property type="match status" value="1"/>
</dbReference>
<evidence type="ECO:0000256" key="5">
    <source>
        <dbReference type="ARBA" id="ARBA00023016"/>
    </source>
</evidence>
<comment type="subcellular location">
    <subcellularLocation>
        <location evidence="1">Nucleus</location>
    </subcellularLocation>
</comment>
<keyword evidence="12" id="KW-1185">Reference proteome</keyword>
<evidence type="ECO:0000256" key="3">
    <source>
        <dbReference type="ARBA" id="ARBA00022553"/>
    </source>
</evidence>
<evidence type="ECO:0000256" key="4">
    <source>
        <dbReference type="ARBA" id="ARBA00023015"/>
    </source>
</evidence>
<dbReference type="FunFam" id="1.10.10.10:FF:000037">
    <property type="entry name" value="Heat stress transcription factor B-4"/>
    <property type="match status" value="1"/>
</dbReference>
<dbReference type="OrthoDB" id="60033at2759"/>
<dbReference type="InterPro" id="IPR036388">
    <property type="entry name" value="WH-like_DNA-bd_sf"/>
</dbReference>
<dbReference type="GO" id="GO:0006357">
    <property type="term" value="P:regulation of transcription by RNA polymerase II"/>
    <property type="evidence" value="ECO:0007669"/>
    <property type="project" value="TreeGrafter"/>
</dbReference>
<evidence type="ECO:0000256" key="8">
    <source>
        <dbReference type="ARBA" id="ARBA00023242"/>
    </source>
</evidence>
<proteinExistence type="inferred from homology"/>
<evidence type="ECO:0000256" key="7">
    <source>
        <dbReference type="ARBA" id="ARBA00023163"/>
    </source>
</evidence>
<evidence type="ECO:0000313" key="13">
    <source>
        <dbReference type="RefSeq" id="XP_018446227.1"/>
    </source>
</evidence>
<comment type="similarity">
    <text evidence="9">Belongs to the HSF family.</text>
</comment>
<evidence type="ECO:0000256" key="10">
    <source>
        <dbReference type="SAM" id="MobiDB-lite"/>
    </source>
</evidence>
<dbReference type="KEGG" id="rsz:108817898"/>
<keyword evidence="3" id="KW-0597">Phosphoprotein</keyword>
<dbReference type="PRINTS" id="PR00056">
    <property type="entry name" value="HSFDOMAIN"/>
</dbReference>
<dbReference type="PANTHER" id="PTHR10015:SF325">
    <property type="entry name" value="HEAT STRESS TRANSCRIPTION FACTOR A-8"/>
    <property type="match status" value="1"/>
</dbReference>
<dbReference type="GeneID" id="108817898"/>
<dbReference type="Gene3D" id="1.10.10.10">
    <property type="entry name" value="Winged helix-like DNA-binding domain superfamily/Winged helix DNA-binding domain"/>
    <property type="match status" value="1"/>
</dbReference>
<keyword evidence="8" id="KW-0539">Nucleus</keyword>
<keyword evidence="4" id="KW-0805">Transcription regulation</keyword>
<dbReference type="RefSeq" id="XP_018446227.1">
    <property type="nucleotide sequence ID" value="XM_018590725.2"/>
</dbReference>
<keyword evidence="6" id="KW-0238">DNA-binding</keyword>
<dbReference type="PANTHER" id="PTHR10015">
    <property type="entry name" value="HEAT SHOCK TRANSCRIPTION FACTOR"/>
    <property type="match status" value="1"/>
</dbReference>
<dbReference type="Pfam" id="PF00447">
    <property type="entry name" value="HSF_DNA-bind"/>
    <property type="match status" value="1"/>
</dbReference>
<name>A0A6J0KE15_RAPSA</name>
<reference evidence="13" key="2">
    <citation type="submission" date="2025-08" db="UniProtKB">
        <authorList>
            <consortium name="RefSeq"/>
        </authorList>
    </citation>
    <scope>IDENTIFICATION</scope>
    <source>
        <tissue evidence="13">Leaf</tissue>
    </source>
</reference>
<feature type="region of interest" description="Disordered" evidence="10">
    <location>
        <begin position="318"/>
        <end position="337"/>
    </location>
</feature>
<dbReference type="Proteomes" id="UP000504610">
    <property type="component" value="Chromosome 7"/>
</dbReference>
<dbReference type="GO" id="GO:0003700">
    <property type="term" value="F:DNA-binding transcription factor activity"/>
    <property type="evidence" value="ECO:0007669"/>
    <property type="project" value="InterPro"/>
</dbReference>
<evidence type="ECO:0000256" key="2">
    <source>
        <dbReference type="ARBA" id="ARBA00011233"/>
    </source>
</evidence>
<comment type="subunit">
    <text evidence="2">Homotrimer.</text>
</comment>
<organism evidence="12 13">
    <name type="scientific">Raphanus sativus</name>
    <name type="common">Radish</name>
    <name type="synonym">Raphanus raphanistrum var. sativus</name>
    <dbReference type="NCBI Taxonomy" id="3726"/>
    <lineage>
        <taxon>Eukaryota</taxon>
        <taxon>Viridiplantae</taxon>
        <taxon>Streptophyta</taxon>
        <taxon>Embryophyta</taxon>
        <taxon>Tracheophyta</taxon>
        <taxon>Spermatophyta</taxon>
        <taxon>Magnoliopsida</taxon>
        <taxon>eudicotyledons</taxon>
        <taxon>Gunneridae</taxon>
        <taxon>Pentapetalae</taxon>
        <taxon>rosids</taxon>
        <taxon>malvids</taxon>
        <taxon>Brassicales</taxon>
        <taxon>Brassicaceae</taxon>
        <taxon>Brassiceae</taxon>
        <taxon>Raphanus</taxon>
    </lineage>
</organism>
<dbReference type="AlphaFoldDB" id="A0A6J0KE15"/>
<keyword evidence="7" id="KW-0804">Transcription</keyword>